<evidence type="ECO:0000256" key="2">
    <source>
        <dbReference type="ARBA" id="ARBA00022618"/>
    </source>
</evidence>
<evidence type="ECO:0000256" key="6">
    <source>
        <dbReference type="SAM" id="MobiDB-lite"/>
    </source>
</evidence>
<dbReference type="Gene3D" id="1.10.10.2260">
    <property type="entry name" value="MukE-like family, C-terminal domain"/>
    <property type="match status" value="1"/>
</dbReference>
<name>A0ABP8V641_9GAMM</name>
<dbReference type="EMBL" id="BAABFL010000416">
    <property type="protein sequence ID" value="GAA4650725.1"/>
    <property type="molecule type" value="Genomic_DNA"/>
</dbReference>
<keyword evidence="4" id="KW-0226">DNA condensation</keyword>
<dbReference type="Proteomes" id="UP001500604">
    <property type="component" value="Unassembled WGS sequence"/>
</dbReference>
<sequence length="258" mass="29518">MSANNMFKDAAPVAVDSPYTCLADIIGDDRFPELDSRLRQGEHIDIRHTHLFAMLRDGETWLGEHYRRYGVELIQAPEDYWYLKPNLGSRNLIRSRKLDELQMITGQVLAICHLDPEQLEDSGWITTESLFDRLRLLLEEEHLCRLLERKKINTQHDQQKAMDVLKRCLRQLARLGMIRLDGQQAERFQTQAPLMRFAEPVRSAPLTREALERLVSTGFISLEADSEVADDETSTTAEPSDVKADESAAEIEAQEGTP</sequence>
<dbReference type="InterPro" id="IPR007385">
    <property type="entry name" value="Scp_MukE"/>
</dbReference>
<protein>
    <submittedName>
        <fullName evidence="7">Chromosome partition protein MukE</fullName>
    </submittedName>
</protein>
<evidence type="ECO:0000256" key="5">
    <source>
        <dbReference type="ARBA" id="ARBA00023306"/>
    </source>
</evidence>
<keyword evidence="1" id="KW-0963">Cytoplasm</keyword>
<dbReference type="RefSeq" id="WP_345196952.1">
    <property type="nucleotide sequence ID" value="NZ_BAABFL010000416.1"/>
</dbReference>
<keyword evidence="5" id="KW-0131">Cell cycle</keyword>
<evidence type="ECO:0000256" key="1">
    <source>
        <dbReference type="ARBA" id="ARBA00022490"/>
    </source>
</evidence>
<accession>A0ABP8V641</accession>
<evidence type="ECO:0000256" key="4">
    <source>
        <dbReference type="ARBA" id="ARBA00023067"/>
    </source>
</evidence>
<reference evidence="8" key="1">
    <citation type="journal article" date="2019" name="Int. J. Syst. Evol. Microbiol.">
        <title>The Global Catalogue of Microorganisms (GCM) 10K type strain sequencing project: providing services to taxonomists for standard genome sequencing and annotation.</title>
        <authorList>
            <consortium name="The Broad Institute Genomics Platform"/>
            <consortium name="The Broad Institute Genome Sequencing Center for Infectious Disease"/>
            <person name="Wu L."/>
            <person name="Ma J."/>
        </authorList>
    </citation>
    <scope>NUCLEOTIDE SEQUENCE [LARGE SCALE GENOMIC DNA]</scope>
    <source>
        <strain evidence="8">JCM 17805</strain>
    </source>
</reference>
<keyword evidence="8" id="KW-1185">Reference proteome</keyword>
<dbReference type="Gene3D" id="1.10.10.2250">
    <property type="match status" value="1"/>
</dbReference>
<dbReference type="Pfam" id="PF04288">
    <property type="entry name" value="MukE"/>
    <property type="match status" value="1"/>
</dbReference>
<proteinExistence type="predicted"/>
<comment type="caution">
    <text evidence="7">The sequence shown here is derived from an EMBL/GenBank/DDBJ whole genome shotgun (WGS) entry which is preliminary data.</text>
</comment>
<organism evidence="7 8">
    <name type="scientific">Kistimonas scapharcae</name>
    <dbReference type="NCBI Taxonomy" id="1036133"/>
    <lineage>
        <taxon>Bacteria</taxon>
        <taxon>Pseudomonadati</taxon>
        <taxon>Pseudomonadota</taxon>
        <taxon>Gammaproteobacteria</taxon>
        <taxon>Oceanospirillales</taxon>
        <taxon>Endozoicomonadaceae</taxon>
        <taxon>Kistimonas</taxon>
    </lineage>
</organism>
<keyword evidence="2" id="KW-0132">Cell division</keyword>
<gene>
    <name evidence="7" type="primary">mukE</name>
    <name evidence="7" type="ORF">GCM10023116_30080</name>
</gene>
<feature type="region of interest" description="Disordered" evidence="6">
    <location>
        <begin position="225"/>
        <end position="258"/>
    </location>
</feature>
<feature type="compositionally biased region" description="Acidic residues" evidence="6">
    <location>
        <begin position="247"/>
        <end position="258"/>
    </location>
</feature>
<dbReference type="InterPro" id="IPR042038">
    <property type="entry name" value="MukE_N"/>
</dbReference>
<evidence type="ECO:0000256" key="3">
    <source>
        <dbReference type="ARBA" id="ARBA00022829"/>
    </source>
</evidence>
<dbReference type="InterPro" id="IPR042037">
    <property type="entry name" value="MukE_C"/>
</dbReference>
<evidence type="ECO:0000313" key="7">
    <source>
        <dbReference type="EMBL" id="GAA4650725.1"/>
    </source>
</evidence>
<evidence type="ECO:0000313" key="8">
    <source>
        <dbReference type="Proteomes" id="UP001500604"/>
    </source>
</evidence>
<keyword evidence="3" id="KW-0159">Chromosome partition</keyword>